<dbReference type="PROSITE" id="PS51194">
    <property type="entry name" value="HELICASE_CTER"/>
    <property type="match status" value="1"/>
</dbReference>
<organism evidence="7 8">
    <name type="scientific">Betalipothrixvirus uzonense</name>
    <dbReference type="NCBI Taxonomy" id="512792"/>
    <lineage>
        <taxon>Viruses</taxon>
        <taxon>Adnaviria</taxon>
        <taxon>Zilligvirae</taxon>
        <taxon>Taleaviricota</taxon>
        <taxon>Tokiviricetes</taxon>
        <taxon>Ligamenvirales</taxon>
        <taxon>Lipothrixviridae</taxon>
        <taxon>Betalipothrixvirus</taxon>
    </lineage>
</organism>
<dbReference type="InterPro" id="IPR050615">
    <property type="entry name" value="ATP-dep_DNA_Helicase"/>
</dbReference>
<keyword evidence="8" id="KW-1185">Reference proteome</keyword>
<dbReference type="PROSITE" id="PS51192">
    <property type="entry name" value="HELICASE_ATP_BIND_1"/>
    <property type="match status" value="1"/>
</dbReference>
<keyword evidence="1" id="KW-0547">Nucleotide-binding</keyword>
<dbReference type="Pfam" id="PF00271">
    <property type="entry name" value="Helicase_C"/>
    <property type="match status" value="1"/>
</dbReference>
<dbReference type="Proteomes" id="UP000008691">
    <property type="component" value="Segment"/>
</dbReference>
<dbReference type="PANTHER" id="PTHR11274">
    <property type="entry name" value="RAD25/XP-B DNA REPAIR HELICASE"/>
    <property type="match status" value="1"/>
</dbReference>
<dbReference type="OrthoDB" id="4131at10239"/>
<sequence>MNDKSQNLDKIYLPSPSRFLSRDEFQDYISLVKIIANFDPQNKKWYLNERKLAITDKEMIRETVDRLKDYLGDIVYDVLSDYIKDKNNYVYGEIKGNYLIVYDDLSKYKELLTYKIKTFDHIQGQYIETPVLLAWQRQNNFATFRGLYWKLSTITNIKVKPFTNLQFHEIQLKNFEMRSYQINSIKAWINDINITGNGVIKAPTGSGKSVIAILSALEMLKNKSNAKIIYAVNSTTLLKQFQNFAKKEDLPFVLVSGEVNELQKGEKSDLIALSISYYYSQKKQNKNEKLKELISNADLVIVDEAHHTPANIVKSLLLDSPNSIRLGLSATPLREDGRELEIMGLLGKISFTIDYTELVQNRYLVPIEYISFEPKLSEKIEKKIKNIELMYTDSPFAKFYSALLRMFENSPYTNKQIIQKIISLNKYPALVIVRRIRHAELLSKMFDESGINADWVSSKTNLEERIQKIEALKNGKLQVLISTSLADEGLDIPNLRLVVLLSQGKSRIKLIQRIGRVMRPAKQKEKGYVLDINYAHEIFAKQKMKREKFVINEYSGIIQIR</sequence>
<evidence type="ECO:0000259" key="5">
    <source>
        <dbReference type="PROSITE" id="PS51192"/>
    </source>
</evidence>
<keyword evidence="4" id="KW-0067">ATP-binding</keyword>
<dbReference type="InterPro" id="IPR027417">
    <property type="entry name" value="P-loop_NTPase"/>
</dbReference>
<dbReference type="PANTHER" id="PTHR11274:SF0">
    <property type="entry name" value="GENERAL TRANSCRIPTION AND DNA REPAIR FACTOR IIH HELICASE SUBUNIT XPB"/>
    <property type="match status" value="1"/>
</dbReference>
<feature type="domain" description="Helicase C-terminal" evidence="6">
    <location>
        <begin position="416"/>
        <end position="557"/>
    </location>
</feature>
<evidence type="ECO:0000259" key="6">
    <source>
        <dbReference type="PROSITE" id="PS51194"/>
    </source>
</evidence>
<evidence type="ECO:0000256" key="4">
    <source>
        <dbReference type="ARBA" id="ARBA00022840"/>
    </source>
</evidence>
<dbReference type="SMART" id="SM00487">
    <property type="entry name" value="DEXDc"/>
    <property type="match status" value="1"/>
</dbReference>
<name>B2CRJ8_9VIRU</name>
<reference evidence="7 8" key="1">
    <citation type="journal article" date="2008" name="Res. Microbiol.">
        <title>Viruses in acidic geothermal environments of the Kamchatka Peninsula.</title>
        <authorList>
            <person name="Bize A."/>
            <person name="Peng X."/>
            <person name="Prokofeva M."/>
            <person name="Maclellan K."/>
            <person name="Lucas S."/>
            <person name="Forterre P."/>
            <person name="Garrett R.A."/>
            <person name="Bonch-Osmolovskaya E.A."/>
            <person name="Prangishvili D."/>
        </authorList>
    </citation>
    <scope>NUCLEOTIDE SEQUENCE [LARGE SCALE GENOMIC DNA]</scope>
</reference>
<dbReference type="SMART" id="SM00490">
    <property type="entry name" value="HELICc"/>
    <property type="match status" value="1"/>
</dbReference>
<dbReference type="InterPro" id="IPR014001">
    <property type="entry name" value="Helicase_ATP-bd"/>
</dbReference>
<evidence type="ECO:0000256" key="1">
    <source>
        <dbReference type="ARBA" id="ARBA00022741"/>
    </source>
</evidence>
<dbReference type="Pfam" id="PF04851">
    <property type="entry name" value="ResIII"/>
    <property type="match status" value="1"/>
</dbReference>
<evidence type="ECO:0000256" key="2">
    <source>
        <dbReference type="ARBA" id="ARBA00022801"/>
    </source>
</evidence>
<dbReference type="InterPro" id="IPR001650">
    <property type="entry name" value="Helicase_C-like"/>
</dbReference>
<dbReference type="GO" id="GO:0016787">
    <property type="term" value="F:hydrolase activity"/>
    <property type="evidence" value="ECO:0007669"/>
    <property type="project" value="UniProtKB-KW"/>
</dbReference>
<evidence type="ECO:0000256" key="3">
    <source>
        <dbReference type="ARBA" id="ARBA00022806"/>
    </source>
</evidence>
<dbReference type="EMBL" id="EU545650">
    <property type="protein sequence ID" value="ACB37255.1"/>
    <property type="molecule type" value="Genomic_DNA"/>
</dbReference>
<dbReference type="InterPro" id="IPR006935">
    <property type="entry name" value="Helicase/UvrB_N"/>
</dbReference>
<evidence type="ECO:0000313" key="8">
    <source>
        <dbReference type="Proteomes" id="UP000008691"/>
    </source>
</evidence>
<dbReference type="Gene3D" id="3.40.50.300">
    <property type="entry name" value="P-loop containing nucleotide triphosphate hydrolases"/>
    <property type="match status" value="2"/>
</dbReference>
<feature type="domain" description="Helicase ATP-binding" evidence="5">
    <location>
        <begin position="189"/>
        <end position="350"/>
    </location>
</feature>
<dbReference type="GeneID" id="6186727"/>
<proteinExistence type="predicted"/>
<dbReference type="GO" id="GO:0005524">
    <property type="term" value="F:ATP binding"/>
    <property type="evidence" value="ECO:0007669"/>
    <property type="project" value="UniProtKB-KW"/>
</dbReference>
<accession>B2CRJ8</accession>
<dbReference type="GO" id="GO:0003677">
    <property type="term" value="F:DNA binding"/>
    <property type="evidence" value="ECO:0007669"/>
    <property type="project" value="InterPro"/>
</dbReference>
<keyword evidence="2" id="KW-0378">Hydrolase</keyword>
<dbReference type="GO" id="GO:0004386">
    <property type="term" value="F:helicase activity"/>
    <property type="evidence" value="ECO:0007669"/>
    <property type="project" value="UniProtKB-KW"/>
</dbReference>
<protein>
    <submittedName>
        <fullName evidence="7">Putative helicase</fullName>
    </submittedName>
</protein>
<dbReference type="KEGG" id="vg:6186727"/>
<keyword evidence="3 7" id="KW-0347">Helicase</keyword>
<dbReference type="RefSeq" id="YP_001798539.1">
    <property type="nucleotide sequence ID" value="NC_010537.1"/>
</dbReference>
<evidence type="ECO:0000313" key="7">
    <source>
        <dbReference type="EMBL" id="ACB37255.1"/>
    </source>
</evidence>
<dbReference type="SUPFAM" id="SSF52540">
    <property type="entry name" value="P-loop containing nucleoside triphosphate hydrolases"/>
    <property type="match status" value="1"/>
</dbReference>